<protein>
    <submittedName>
        <fullName evidence="2">Uncharacterized protein</fullName>
    </submittedName>
</protein>
<feature type="region of interest" description="Disordered" evidence="1">
    <location>
        <begin position="320"/>
        <end position="418"/>
    </location>
</feature>
<proteinExistence type="predicted"/>
<evidence type="ECO:0000313" key="2">
    <source>
        <dbReference type="EMBL" id="KAJ2894860.1"/>
    </source>
</evidence>
<feature type="region of interest" description="Disordered" evidence="1">
    <location>
        <begin position="472"/>
        <end position="659"/>
    </location>
</feature>
<reference evidence="2" key="1">
    <citation type="submission" date="2022-07" db="EMBL/GenBank/DDBJ databases">
        <title>Draft genome sequence of Zalerion maritima ATCC 34329, a (micro)plastics degrading marine fungus.</title>
        <authorList>
            <person name="Paco A."/>
            <person name="Goncalves M.F.M."/>
            <person name="Rocha-Santos T.A.P."/>
            <person name="Alves A."/>
        </authorList>
    </citation>
    <scope>NUCLEOTIDE SEQUENCE</scope>
    <source>
        <strain evidence="2">ATCC 34329</strain>
    </source>
</reference>
<comment type="caution">
    <text evidence="2">The sequence shown here is derived from an EMBL/GenBank/DDBJ whole genome shotgun (WGS) entry which is preliminary data.</text>
</comment>
<feature type="compositionally biased region" description="Pro residues" evidence="1">
    <location>
        <begin position="549"/>
        <end position="562"/>
    </location>
</feature>
<gene>
    <name evidence="2" type="ORF">MKZ38_007178</name>
</gene>
<feature type="region of interest" description="Disordered" evidence="1">
    <location>
        <begin position="1"/>
        <end position="20"/>
    </location>
</feature>
<feature type="compositionally biased region" description="Basic and acidic residues" evidence="1">
    <location>
        <begin position="355"/>
        <end position="371"/>
    </location>
</feature>
<evidence type="ECO:0000256" key="1">
    <source>
        <dbReference type="SAM" id="MobiDB-lite"/>
    </source>
</evidence>
<dbReference type="AlphaFoldDB" id="A0AAD5RJ74"/>
<keyword evidence="3" id="KW-1185">Reference proteome</keyword>
<feature type="region of interest" description="Disordered" evidence="1">
    <location>
        <begin position="102"/>
        <end position="197"/>
    </location>
</feature>
<dbReference type="Proteomes" id="UP001201980">
    <property type="component" value="Unassembled WGS sequence"/>
</dbReference>
<organism evidence="2 3">
    <name type="scientific">Zalerion maritima</name>
    <dbReference type="NCBI Taxonomy" id="339359"/>
    <lineage>
        <taxon>Eukaryota</taxon>
        <taxon>Fungi</taxon>
        <taxon>Dikarya</taxon>
        <taxon>Ascomycota</taxon>
        <taxon>Pezizomycotina</taxon>
        <taxon>Sordariomycetes</taxon>
        <taxon>Lulworthiomycetidae</taxon>
        <taxon>Lulworthiales</taxon>
        <taxon>Lulworthiaceae</taxon>
        <taxon>Zalerion</taxon>
    </lineage>
</organism>
<feature type="region of interest" description="Disordered" evidence="1">
    <location>
        <begin position="679"/>
        <end position="706"/>
    </location>
</feature>
<dbReference type="EMBL" id="JAKWBI020000450">
    <property type="protein sequence ID" value="KAJ2894860.1"/>
    <property type="molecule type" value="Genomic_DNA"/>
</dbReference>
<sequence>MSNAFNNIPDVPSTTSVTSDGTTLTFEMDIEDFKDLCKEIRIKPQYLMARITHNVPVLMEHDLPFKERTGWTPGRYLPLVPKGGKSLRTSRVKRIRPLRGMVGEKGGASLREKWEKGKKERNDKDHDHNHYRYHDQHKIEEQKEEEEKGEEEGNKNGPAVKLLERRPTALTEGALARVQAPYEKGEKSSGRKKSPETWERFMRLLKDSENKPYTPPSEPYAPWNSLFDDAVVGHTAHGDRYVKYSSLKAKGEQSVHQSRRPRVSNLSQSTDGCSNIAVFGLPVDSQIKEDFVETVLEDKRRGLAAEEGGTSCAMVPKAWGETTTPRDTKSLIESPTITSPPSNECLAAVPCDNMPGKDSKGKGKKKERAEENDWVFALSESGPSEEDSDTDDISKVACYPASPTPTNPARTSPFPAYDEGCQDALAAWSEYPPPPPPDRPYSPATVARILAAIARGDDPYCRRMTAEVVPMGSVRMIGSTGNPPARDGEREGRGEGGSSSFGSNTRAHSPAPSSSNESYVRFQNLSGPHNRKGMAKGKEPVVVTAASPPQIPGPIPTRPPRPSWIISPFEDPEPEPESEPEPEPEPPCRPRSHRLGAGGCTILSHPPMPLSPPWHPPPPPYPSPPKIGAYRGSAKARAMGVARAERERTRRKGMGMGIPVLDPDLAVEELEERERQFMKEMGTWNGTGKGEEEEEEEKPTPWYGRGHFRRRGKALKRMGGEVVGKLGFWGRKEREGSRE</sequence>
<feature type="compositionally biased region" description="Pro residues" evidence="1">
    <location>
        <begin position="606"/>
        <end position="625"/>
    </location>
</feature>
<feature type="compositionally biased region" description="Basic and acidic residues" evidence="1">
    <location>
        <begin position="183"/>
        <end position="197"/>
    </location>
</feature>
<accession>A0AAD5RJ74</accession>
<name>A0AAD5RJ74_9PEZI</name>
<feature type="compositionally biased region" description="Polar residues" evidence="1">
    <location>
        <begin position="331"/>
        <end position="342"/>
    </location>
</feature>
<feature type="compositionally biased region" description="Acidic residues" evidence="1">
    <location>
        <begin position="570"/>
        <end position="584"/>
    </location>
</feature>
<feature type="compositionally biased region" description="Polar residues" evidence="1">
    <location>
        <begin position="504"/>
        <end position="527"/>
    </location>
</feature>
<evidence type="ECO:0000313" key="3">
    <source>
        <dbReference type="Proteomes" id="UP001201980"/>
    </source>
</evidence>
<feature type="compositionally biased region" description="Basic and acidic residues" evidence="1">
    <location>
        <begin position="110"/>
        <end position="141"/>
    </location>
</feature>